<dbReference type="Proteomes" id="UP000308705">
    <property type="component" value="Unassembled WGS sequence"/>
</dbReference>
<dbReference type="OrthoDB" id="5197650at2"/>
<dbReference type="AlphaFoldDB" id="A0A4U3MLZ8"/>
<organism evidence="2 3">
    <name type="scientific">Herbidospora galbida</name>
    <dbReference type="NCBI Taxonomy" id="2575442"/>
    <lineage>
        <taxon>Bacteria</taxon>
        <taxon>Bacillati</taxon>
        <taxon>Actinomycetota</taxon>
        <taxon>Actinomycetes</taxon>
        <taxon>Streptosporangiales</taxon>
        <taxon>Streptosporangiaceae</taxon>
        <taxon>Herbidospora</taxon>
    </lineage>
</organism>
<dbReference type="InterPro" id="IPR012312">
    <property type="entry name" value="Hemerythrin-like"/>
</dbReference>
<reference evidence="2 3" key="1">
    <citation type="submission" date="2019-04" db="EMBL/GenBank/DDBJ databases">
        <title>Herbidospora sp. NEAU-GS14.nov., a novel actinomycete isolated from soil.</title>
        <authorList>
            <person name="Han L."/>
        </authorList>
    </citation>
    <scope>NUCLEOTIDE SEQUENCE [LARGE SCALE GENOMIC DNA]</scope>
    <source>
        <strain evidence="2 3">NEAU-GS14</strain>
    </source>
</reference>
<evidence type="ECO:0000259" key="1">
    <source>
        <dbReference type="Pfam" id="PF01814"/>
    </source>
</evidence>
<dbReference type="Pfam" id="PF01814">
    <property type="entry name" value="Hemerythrin"/>
    <property type="match status" value="1"/>
</dbReference>
<comment type="caution">
    <text evidence="2">The sequence shown here is derived from an EMBL/GenBank/DDBJ whole genome shotgun (WGS) entry which is preliminary data.</text>
</comment>
<protein>
    <submittedName>
        <fullName evidence="2">Hemerythrin domain-containing protein</fullName>
    </submittedName>
</protein>
<keyword evidence="3" id="KW-1185">Reference proteome</keyword>
<dbReference type="EMBL" id="SZQA01000008">
    <property type="protein sequence ID" value="TKK89016.1"/>
    <property type="molecule type" value="Genomic_DNA"/>
</dbReference>
<evidence type="ECO:0000313" key="2">
    <source>
        <dbReference type="EMBL" id="TKK89016.1"/>
    </source>
</evidence>
<dbReference type="CDD" id="cd12108">
    <property type="entry name" value="Hr-like"/>
    <property type="match status" value="1"/>
</dbReference>
<evidence type="ECO:0000313" key="3">
    <source>
        <dbReference type="Proteomes" id="UP000308705"/>
    </source>
</evidence>
<proteinExistence type="predicted"/>
<sequence length="219" mass="24427">MSADRPDTHDMLVVHRVFRRESRVLAELVPTVAAGDVVRAGILAAHHRDYAMGLHHHHTGEDDLIWPKLLARVDLEADMVIRMEHQHERVQAGLDRIAAALPEWERTADPGLRDHLAGLFADHRAALLEHLDDEEKHVLTLIEEHLTVAEYAAAGARFATATPDDKLLLFLGAMLEEATPAERAHLLGSLPLVARLAWLLVGRRRYARRVALVRGASRG</sequence>
<dbReference type="RefSeq" id="WP_137246937.1">
    <property type="nucleotide sequence ID" value="NZ_SZQA01000008.1"/>
</dbReference>
<dbReference type="Gene3D" id="1.20.120.520">
    <property type="entry name" value="nmb1532 protein domain like"/>
    <property type="match status" value="1"/>
</dbReference>
<feature type="domain" description="Hemerythrin-like" evidence="1">
    <location>
        <begin position="9"/>
        <end position="141"/>
    </location>
</feature>
<accession>A0A4U3MLZ8</accession>
<gene>
    <name evidence="2" type="ORF">FDA94_10875</name>
</gene>
<name>A0A4U3MLZ8_9ACTN</name>